<feature type="transmembrane region" description="Helical" evidence="1">
    <location>
        <begin position="56"/>
        <end position="76"/>
    </location>
</feature>
<dbReference type="InParanoid" id="A0A7J8GLV5"/>
<gene>
    <name evidence="3" type="ORF">HJG59_011427</name>
</gene>
<keyword evidence="1" id="KW-0812">Transmembrane</keyword>
<proteinExistence type="predicted"/>
<comment type="caution">
    <text evidence="3">The sequence shown here is derived from an EMBL/GenBank/DDBJ whole genome shotgun (WGS) entry which is preliminary data.</text>
</comment>
<evidence type="ECO:0000256" key="2">
    <source>
        <dbReference type="SAM" id="SignalP"/>
    </source>
</evidence>
<reference evidence="3 4" key="1">
    <citation type="journal article" date="2020" name="Nature">
        <title>Six reference-quality genomes reveal evolution of bat adaptations.</title>
        <authorList>
            <person name="Jebb D."/>
            <person name="Huang Z."/>
            <person name="Pippel M."/>
            <person name="Hughes G.M."/>
            <person name="Lavrichenko K."/>
            <person name="Devanna P."/>
            <person name="Winkler S."/>
            <person name="Jermiin L.S."/>
            <person name="Skirmuntt E.C."/>
            <person name="Katzourakis A."/>
            <person name="Burkitt-Gray L."/>
            <person name="Ray D.A."/>
            <person name="Sullivan K.A.M."/>
            <person name="Roscito J.G."/>
            <person name="Kirilenko B.M."/>
            <person name="Davalos L.M."/>
            <person name="Corthals A.P."/>
            <person name="Power M.L."/>
            <person name="Jones G."/>
            <person name="Ransome R.D."/>
            <person name="Dechmann D.K.N."/>
            <person name="Locatelli A.G."/>
            <person name="Puechmaille S.J."/>
            <person name="Fedrigo O."/>
            <person name="Jarvis E.D."/>
            <person name="Hiller M."/>
            <person name="Vernes S.C."/>
            <person name="Myers E.W."/>
            <person name="Teeling E.C."/>
        </authorList>
    </citation>
    <scope>NUCLEOTIDE SEQUENCE [LARGE SCALE GENOMIC DNA]</scope>
    <source>
        <strain evidence="3">MMolMol1</strain>
        <tissue evidence="3">Muscle</tissue>
    </source>
</reference>
<keyword evidence="1" id="KW-1133">Transmembrane helix</keyword>
<protein>
    <submittedName>
        <fullName evidence="3">Uncharacterized protein</fullName>
    </submittedName>
</protein>
<organism evidence="3 4">
    <name type="scientific">Molossus molossus</name>
    <name type="common">Pallas' mastiff bat</name>
    <name type="synonym">Vespertilio molossus</name>
    <dbReference type="NCBI Taxonomy" id="27622"/>
    <lineage>
        <taxon>Eukaryota</taxon>
        <taxon>Metazoa</taxon>
        <taxon>Chordata</taxon>
        <taxon>Craniata</taxon>
        <taxon>Vertebrata</taxon>
        <taxon>Euteleostomi</taxon>
        <taxon>Mammalia</taxon>
        <taxon>Eutheria</taxon>
        <taxon>Laurasiatheria</taxon>
        <taxon>Chiroptera</taxon>
        <taxon>Yangochiroptera</taxon>
        <taxon>Molossidae</taxon>
        <taxon>Molossus</taxon>
    </lineage>
</organism>
<evidence type="ECO:0000313" key="3">
    <source>
        <dbReference type="EMBL" id="KAF6460512.1"/>
    </source>
</evidence>
<dbReference type="AlphaFoldDB" id="A0A7J8GLV5"/>
<dbReference type="Proteomes" id="UP000550707">
    <property type="component" value="Unassembled WGS sequence"/>
</dbReference>
<evidence type="ECO:0000256" key="1">
    <source>
        <dbReference type="SAM" id="Phobius"/>
    </source>
</evidence>
<feature type="signal peptide" evidence="2">
    <location>
        <begin position="1"/>
        <end position="19"/>
    </location>
</feature>
<dbReference type="EMBL" id="JACASF010000009">
    <property type="protein sequence ID" value="KAF6460512.1"/>
    <property type="molecule type" value="Genomic_DNA"/>
</dbReference>
<feature type="transmembrane region" description="Helical" evidence="1">
    <location>
        <begin position="29"/>
        <end position="44"/>
    </location>
</feature>
<keyword evidence="1" id="KW-0472">Membrane</keyword>
<keyword evidence="4" id="KW-1185">Reference proteome</keyword>
<evidence type="ECO:0000313" key="4">
    <source>
        <dbReference type="Proteomes" id="UP000550707"/>
    </source>
</evidence>
<keyword evidence="2" id="KW-0732">Signal</keyword>
<accession>A0A7J8GLV5</accession>
<feature type="chain" id="PRO_5029687922" evidence="2">
    <location>
        <begin position="20"/>
        <end position="127"/>
    </location>
</feature>
<name>A0A7J8GLV5_MOLMO</name>
<sequence>MKLFSFLACLTSLCYDSLSRFFFYDSLPFYFVHFLSTARGYLMVSSELCKASQSSFCTWPMCLILCIPVFLSMTSVAETTGYSFRLQIQVMFSLPLFILEARKIKYSISQSLVARDEPNGIMLDNNV</sequence>